<dbReference type="GO" id="GO:0009116">
    <property type="term" value="P:nucleoside metabolic process"/>
    <property type="evidence" value="ECO:0007669"/>
    <property type="project" value="InterPro"/>
</dbReference>
<dbReference type="SUPFAM" id="SSF53167">
    <property type="entry name" value="Purine and uridine phosphorylases"/>
    <property type="match status" value="1"/>
</dbReference>
<sequence length="635" mass="71889">MEQAEQPRTPNTDCYENMPGGTATAKAVILTALPVEHTAVEAHLQPLGSATRLTEDIHPETKTIYTKGQFKTDTCIWNVAVAQISMGNENAALEAERAISYLKPDVILFVGVAGGIKDVEIGDVVAASIVYRYESGKVLADRTLPRPKLGEADYDLKQRASAESRKELWQKRILPGLGKSEKAPKSYVKPIAAGEKVIASRKTKIYEYLREYYDDALAVEMEGAGFLTATQQVKTVSAMVIRGISDLIDGKNDNSEESEDIRQDRASRHASAFAFEVLANFYGQTDSEETEEEAKSFELNTGKTTETNQPCIFFEAVEENQYYLQAFHAHNQPLRTKGSIEPMLTQITKLIESEQDPAIILDEIDECHEKLEENENCLIRKFLRWLADQSLTDESACLLIDDCTKLNIPWELLEVDEIPLGAKLQTIHHRNVVKKRKITSLNSCFQGRLLAYTTNQNYRWQTLFDCQRHSDFYNFLDDLQRSSSDYDMVFIDGFSVQEPLSVRPRSFIRRSYLLKQGASVVFMNGHLNFDESVELSHSDLLNLFLKHGARGVIATFGAFKFNISEDVIEKFFKLLNQSNQESSVTIPIILRQMRQQAYESLLDNVSKNRASYLATLLYVYYEDIQTDLQLMSDSS</sequence>
<dbReference type="Pfam" id="PF01048">
    <property type="entry name" value="PNP_UDP_1"/>
    <property type="match status" value="1"/>
</dbReference>
<dbReference type="GO" id="GO:0005829">
    <property type="term" value="C:cytosol"/>
    <property type="evidence" value="ECO:0007669"/>
    <property type="project" value="TreeGrafter"/>
</dbReference>
<evidence type="ECO:0000313" key="3">
    <source>
        <dbReference type="Proteomes" id="UP000717364"/>
    </source>
</evidence>
<dbReference type="PANTHER" id="PTHR46832">
    <property type="entry name" value="5'-METHYLTHIOADENOSINE/S-ADENOSYLHOMOCYSTEINE NUCLEOSIDASE"/>
    <property type="match status" value="1"/>
</dbReference>
<dbReference type="RefSeq" id="WP_215609507.1">
    <property type="nucleotide sequence ID" value="NZ_JADOES010000026.1"/>
</dbReference>
<dbReference type="CDD" id="cd09008">
    <property type="entry name" value="MTAN"/>
    <property type="match status" value="1"/>
</dbReference>
<accession>A0A947DGQ3</accession>
<gene>
    <name evidence="2" type="ORF">IXB50_13490</name>
</gene>
<comment type="caution">
    <text evidence="2">The sequence shown here is derived from an EMBL/GenBank/DDBJ whole genome shotgun (WGS) entry which is preliminary data.</text>
</comment>
<organism evidence="2 3">
    <name type="scientific">Leptothoe spongobia TAU-MAC 1115</name>
    <dbReference type="NCBI Taxonomy" id="1967444"/>
    <lineage>
        <taxon>Bacteria</taxon>
        <taxon>Bacillati</taxon>
        <taxon>Cyanobacteriota</taxon>
        <taxon>Cyanophyceae</taxon>
        <taxon>Nodosilineales</taxon>
        <taxon>Cymatolegaceae</taxon>
        <taxon>Leptothoe</taxon>
        <taxon>Leptothoe spongobia</taxon>
    </lineage>
</organism>
<feature type="domain" description="Nucleoside phosphorylase" evidence="1">
    <location>
        <begin position="62"/>
        <end position="274"/>
    </location>
</feature>
<dbReference type="GO" id="GO:0008782">
    <property type="term" value="F:adenosylhomocysteine nucleosidase activity"/>
    <property type="evidence" value="ECO:0007669"/>
    <property type="project" value="TreeGrafter"/>
</dbReference>
<keyword evidence="3" id="KW-1185">Reference proteome</keyword>
<dbReference type="InterPro" id="IPR000845">
    <property type="entry name" value="Nucleoside_phosphorylase_d"/>
</dbReference>
<reference evidence="2" key="2">
    <citation type="journal article" date="2021" name="Mar. Drugs">
        <title>Genome Reduction and Secondary Metabolism of the Marine Sponge-Associated Cyanobacterium Leptothoe.</title>
        <authorList>
            <person name="Konstantinou D."/>
            <person name="Popin R.V."/>
            <person name="Fewer D.P."/>
            <person name="Sivonen K."/>
            <person name="Gkelis S."/>
        </authorList>
    </citation>
    <scope>NUCLEOTIDE SEQUENCE</scope>
    <source>
        <strain evidence="2">TAU-MAC 1115</strain>
    </source>
</reference>
<reference evidence="2" key="1">
    <citation type="submission" date="2020-11" db="EMBL/GenBank/DDBJ databases">
        <authorList>
            <person name="Konstantinou D."/>
            <person name="Gkelis S."/>
            <person name="Popin R."/>
            <person name="Fewer D."/>
            <person name="Sivonen K."/>
        </authorList>
    </citation>
    <scope>NUCLEOTIDE SEQUENCE</scope>
    <source>
        <strain evidence="2">TAU-MAC 1115</strain>
    </source>
</reference>
<name>A0A947DGQ3_9CYAN</name>
<proteinExistence type="predicted"/>
<dbReference type="AlphaFoldDB" id="A0A947DGQ3"/>
<evidence type="ECO:0000313" key="2">
    <source>
        <dbReference type="EMBL" id="MBT9316440.1"/>
    </source>
</evidence>
<dbReference type="GO" id="GO:0019284">
    <property type="term" value="P:L-methionine salvage from S-adenosylmethionine"/>
    <property type="evidence" value="ECO:0007669"/>
    <property type="project" value="TreeGrafter"/>
</dbReference>
<dbReference type="EMBL" id="JADOES010000026">
    <property type="protein sequence ID" value="MBT9316440.1"/>
    <property type="molecule type" value="Genomic_DNA"/>
</dbReference>
<dbReference type="InterPro" id="IPR035994">
    <property type="entry name" value="Nucleoside_phosphorylase_sf"/>
</dbReference>
<evidence type="ECO:0000259" key="1">
    <source>
        <dbReference type="Pfam" id="PF01048"/>
    </source>
</evidence>
<dbReference type="PANTHER" id="PTHR46832:SF1">
    <property type="entry name" value="5'-METHYLTHIOADENOSINE_S-ADENOSYLHOMOCYSTEINE NUCLEOSIDASE"/>
    <property type="match status" value="1"/>
</dbReference>
<dbReference type="Gene3D" id="3.40.50.1580">
    <property type="entry name" value="Nucleoside phosphorylase domain"/>
    <property type="match status" value="1"/>
</dbReference>
<protein>
    <submittedName>
        <fullName evidence="2">5'-methylthioadenosine/S-adenosylhomocysteine nucleosidase</fullName>
    </submittedName>
</protein>
<dbReference type="GO" id="GO:0008930">
    <property type="term" value="F:methylthioadenosine nucleosidase activity"/>
    <property type="evidence" value="ECO:0007669"/>
    <property type="project" value="TreeGrafter"/>
</dbReference>
<dbReference type="Proteomes" id="UP000717364">
    <property type="component" value="Unassembled WGS sequence"/>
</dbReference>